<protein>
    <submittedName>
        <fullName evidence="2">Uncharacterized protein</fullName>
    </submittedName>
</protein>
<evidence type="ECO:0000256" key="1">
    <source>
        <dbReference type="SAM" id="Phobius"/>
    </source>
</evidence>
<dbReference type="EMBL" id="KV450702">
    <property type="protein sequence ID" value="OAY21691.1"/>
    <property type="molecule type" value="Genomic_DNA"/>
</dbReference>
<gene>
    <name evidence="2" type="ORF">MANES_S065600</name>
</gene>
<sequence length="86" mass="10483">MLSNEWAYEWMWDKSGNEHFYMFTINHTKYWDRICSSDSLNNLGDVNERIDIIVIICCFLLPLTAKTYFLFFYFNFFDMLPLELQV</sequence>
<name>A0A199UAQ5_MANES</name>
<reference evidence="2" key="1">
    <citation type="submission" date="2016-02" db="EMBL/GenBank/DDBJ databases">
        <title>WGS assembly of Manihot esculenta.</title>
        <authorList>
            <person name="Bredeson J.V."/>
            <person name="Prochnik S.E."/>
            <person name="Lyons J.B."/>
            <person name="Schmutz J."/>
            <person name="Grimwood J."/>
            <person name="Vrebalov J."/>
            <person name="Bart R.S."/>
            <person name="Amuge T."/>
            <person name="Ferguson M.E."/>
            <person name="Green R."/>
            <person name="Putnam N."/>
            <person name="Stites J."/>
            <person name="Rounsley S."/>
            <person name="Rokhsar D.S."/>
        </authorList>
    </citation>
    <scope>NUCLEOTIDE SEQUENCE [LARGE SCALE GENOMIC DNA]</scope>
    <source>
        <tissue evidence="2">Leaf</tissue>
    </source>
</reference>
<accession>A0A199UAQ5</accession>
<keyword evidence="1" id="KW-1133">Transmembrane helix</keyword>
<feature type="transmembrane region" description="Helical" evidence="1">
    <location>
        <begin position="52"/>
        <end position="74"/>
    </location>
</feature>
<dbReference type="AlphaFoldDB" id="A0A199UAQ5"/>
<evidence type="ECO:0000313" key="2">
    <source>
        <dbReference type="EMBL" id="OAY21691.1"/>
    </source>
</evidence>
<proteinExistence type="predicted"/>
<keyword evidence="1" id="KW-0812">Transmembrane</keyword>
<keyword evidence="1" id="KW-0472">Membrane</keyword>
<organism evidence="2">
    <name type="scientific">Manihot esculenta</name>
    <name type="common">Cassava</name>
    <name type="synonym">Jatropha manihot</name>
    <dbReference type="NCBI Taxonomy" id="3983"/>
    <lineage>
        <taxon>Eukaryota</taxon>
        <taxon>Viridiplantae</taxon>
        <taxon>Streptophyta</taxon>
        <taxon>Embryophyta</taxon>
        <taxon>Tracheophyta</taxon>
        <taxon>Spermatophyta</taxon>
        <taxon>Magnoliopsida</taxon>
        <taxon>eudicotyledons</taxon>
        <taxon>Gunneridae</taxon>
        <taxon>Pentapetalae</taxon>
        <taxon>rosids</taxon>
        <taxon>fabids</taxon>
        <taxon>Malpighiales</taxon>
        <taxon>Euphorbiaceae</taxon>
        <taxon>Crotonoideae</taxon>
        <taxon>Manihoteae</taxon>
        <taxon>Manihot</taxon>
    </lineage>
</organism>